<dbReference type="Proteomes" id="UP000307440">
    <property type="component" value="Unassembled WGS sequence"/>
</dbReference>
<proteinExistence type="predicted"/>
<evidence type="ECO:0000313" key="2">
    <source>
        <dbReference type="EMBL" id="TFK16766.1"/>
    </source>
</evidence>
<protein>
    <submittedName>
        <fullName evidence="2">Uncharacterized protein</fullName>
    </submittedName>
</protein>
<sequence length="177" mass="18796">MPPWPTRNSMRVYGNGSVESTILFDDPVPVAAPDMAPPAVLLPETDTPNNPFVNEAIPGESQSCLSTTNPTSVWACLQAVAAPALQQPRAGPHSPLAPLSPSLSPSRMETTTGAKEGQNHKSADDAWKFFPKGPLLARYECVFCKRLEDASLEAPTIGDYSCNTGTGTVRHTASTGF</sequence>
<dbReference type="EMBL" id="ML210648">
    <property type="protein sequence ID" value="TFK16766.1"/>
    <property type="molecule type" value="Genomic_DNA"/>
</dbReference>
<dbReference type="AlphaFoldDB" id="A0A5C3K9M8"/>
<evidence type="ECO:0000256" key="1">
    <source>
        <dbReference type="SAM" id="MobiDB-lite"/>
    </source>
</evidence>
<keyword evidence="3" id="KW-1185">Reference proteome</keyword>
<gene>
    <name evidence="2" type="ORF">FA15DRAFT_711436</name>
</gene>
<feature type="compositionally biased region" description="Low complexity" evidence="1">
    <location>
        <begin position="86"/>
        <end position="106"/>
    </location>
</feature>
<organism evidence="2 3">
    <name type="scientific">Coprinopsis marcescibilis</name>
    <name type="common">Agaric fungus</name>
    <name type="synonym">Psathyrella marcescibilis</name>
    <dbReference type="NCBI Taxonomy" id="230819"/>
    <lineage>
        <taxon>Eukaryota</taxon>
        <taxon>Fungi</taxon>
        <taxon>Dikarya</taxon>
        <taxon>Basidiomycota</taxon>
        <taxon>Agaricomycotina</taxon>
        <taxon>Agaricomycetes</taxon>
        <taxon>Agaricomycetidae</taxon>
        <taxon>Agaricales</taxon>
        <taxon>Agaricineae</taxon>
        <taxon>Psathyrellaceae</taxon>
        <taxon>Coprinopsis</taxon>
    </lineage>
</organism>
<name>A0A5C3K9M8_COPMA</name>
<feature type="region of interest" description="Disordered" evidence="1">
    <location>
        <begin position="86"/>
        <end position="121"/>
    </location>
</feature>
<accession>A0A5C3K9M8</accession>
<evidence type="ECO:0000313" key="3">
    <source>
        <dbReference type="Proteomes" id="UP000307440"/>
    </source>
</evidence>
<reference evidence="2 3" key="1">
    <citation type="journal article" date="2019" name="Nat. Ecol. Evol.">
        <title>Megaphylogeny resolves global patterns of mushroom evolution.</title>
        <authorList>
            <person name="Varga T."/>
            <person name="Krizsan K."/>
            <person name="Foldi C."/>
            <person name="Dima B."/>
            <person name="Sanchez-Garcia M."/>
            <person name="Sanchez-Ramirez S."/>
            <person name="Szollosi G.J."/>
            <person name="Szarkandi J.G."/>
            <person name="Papp V."/>
            <person name="Albert L."/>
            <person name="Andreopoulos W."/>
            <person name="Angelini C."/>
            <person name="Antonin V."/>
            <person name="Barry K.W."/>
            <person name="Bougher N.L."/>
            <person name="Buchanan P."/>
            <person name="Buyck B."/>
            <person name="Bense V."/>
            <person name="Catcheside P."/>
            <person name="Chovatia M."/>
            <person name="Cooper J."/>
            <person name="Damon W."/>
            <person name="Desjardin D."/>
            <person name="Finy P."/>
            <person name="Geml J."/>
            <person name="Haridas S."/>
            <person name="Hughes K."/>
            <person name="Justo A."/>
            <person name="Karasinski D."/>
            <person name="Kautmanova I."/>
            <person name="Kiss B."/>
            <person name="Kocsube S."/>
            <person name="Kotiranta H."/>
            <person name="LaButti K.M."/>
            <person name="Lechner B.E."/>
            <person name="Liimatainen K."/>
            <person name="Lipzen A."/>
            <person name="Lukacs Z."/>
            <person name="Mihaltcheva S."/>
            <person name="Morgado L.N."/>
            <person name="Niskanen T."/>
            <person name="Noordeloos M.E."/>
            <person name="Ohm R.A."/>
            <person name="Ortiz-Santana B."/>
            <person name="Ovrebo C."/>
            <person name="Racz N."/>
            <person name="Riley R."/>
            <person name="Savchenko A."/>
            <person name="Shiryaev A."/>
            <person name="Soop K."/>
            <person name="Spirin V."/>
            <person name="Szebenyi C."/>
            <person name="Tomsovsky M."/>
            <person name="Tulloss R.E."/>
            <person name="Uehling J."/>
            <person name="Grigoriev I.V."/>
            <person name="Vagvolgyi C."/>
            <person name="Papp T."/>
            <person name="Martin F.M."/>
            <person name="Miettinen O."/>
            <person name="Hibbett D.S."/>
            <person name="Nagy L.G."/>
        </authorList>
    </citation>
    <scope>NUCLEOTIDE SEQUENCE [LARGE SCALE GENOMIC DNA]</scope>
    <source>
        <strain evidence="2 3">CBS 121175</strain>
    </source>
</reference>